<dbReference type="Pfam" id="PF00209">
    <property type="entry name" value="SNF"/>
    <property type="match status" value="1"/>
</dbReference>
<feature type="transmembrane region" description="Helical" evidence="12">
    <location>
        <begin position="347"/>
        <end position="372"/>
    </location>
</feature>
<organism evidence="13 14">
    <name type="scientific">Trichuris muris</name>
    <name type="common">Mouse whipworm</name>
    <dbReference type="NCBI Taxonomy" id="70415"/>
    <lineage>
        <taxon>Eukaryota</taxon>
        <taxon>Metazoa</taxon>
        <taxon>Ecdysozoa</taxon>
        <taxon>Nematoda</taxon>
        <taxon>Enoplea</taxon>
        <taxon>Dorylaimia</taxon>
        <taxon>Trichinellida</taxon>
        <taxon>Trichuridae</taxon>
        <taxon>Trichuris</taxon>
    </lineage>
</organism>
<proteinExistence type="inferred from homology"/>
<feature type="transmembrane region" description="Helical" evidence="12">
    <location>
        <begin position="265"/>
        <end position="282"/>
    </location>
</feature>
<keyword evidence="10" id="KW-1015">Disulfide bond</keyword>
<feature type="transmembrane region" description="Helical" evidence="12">
    <location>
        <begin position="75"/>
        <end position="98"/>
    </location>
</feature>
<dbReference type="GO" id="GO:0005283">
    <property type="term" value="F:amino acid:sodium symporter activity"/>
    <property type="evidence" value="ECO:0007669"/>
    <property type="project" value="TreeGrafter"/>
</dbReference>
<keyword evidence="3" id="KW-0813">Transport</keyword>
<sequence>MSTASFDQAKQTAAAPPLPPVDYEIEYPFEDTANSAEENKIRGNWASRTECLLSCVGFLFNYRHLWTLPHLASTYGGAVFFVPYFAMLLFVALPFLLLEYSLGQFSSLGCISVWKVCPLFQGVGISMFATSALVSIYRNVAVAWAIHYLIASLRTQVAWADCDNSWNTEDCLAWNPKRSACLTDNATVCAPFSNATEGKPANVSLIRSSNFVWPSEEYFSLEVLEISSGITDFGLMLWQLALYFLAGWLLQFFCLFNHVRSAGKVAYVSTIVPQIILLVIFVKCLTENGGYDGVISFFLVDWTRLRDYQVWGDAALQAFYSLTCSWGTFITLSSYNRFHSDCFKDVICLCVSDFALSLFVCLVSYSVCGFLANETGAAIQDLLVEGPRFVFVIFAEAIARFPIAPIWAVMFFIMVILVGISTQIFVMTNVVTSLCDQFARRLRRNQRHVLSLALVIFYVAGLVFCTRAGMYFFQFCEHYVVGCSVLAVGFFECMAISWVYGVDNALDNLKWMTGYYLPLYIVWRIHLKFLSPLVPLALILYACLQYKPLTYEQYVYPVWVNALGWGLSLLPLVIIIITGLVNFVTRSGVCVRRFRDLMIPDDAWGPALAVHRAEEFPLQIPEAREPVICETMPLFANVDHTKEMETLNGSYIKRLDRVDRETAI</sequence>
<keyword evidence="6 12" id="KW-1133">Transmembrane helix</keyword>
<feature type="compositionally biased region" description="Polar residues" evidence="11">
    <location>
        <begin position="1"/>
        <end position="11"/>
    </location>
</feature>
<feature type="transmembrane region" description="Helical" evidence="12">
    <location>
        <begin position="479"/>
        <end position="500"/>
    </location>
</feature>
<dbReference type="GO" id="GO:0005886">
    <property type="term" value="C:plasma membrane"/>
    <property type="evidence" value="ECO:0007669"/>
    <property type="project" value="TreeGrafter"/>
</dbReference>
<evidence type="ECO:0000256" key="3">
    <source>
        <dbReference type="ARBA" id="ARBA00022448"/>
    </source>
</evidence>
<feature type="transmembrane region" description="Helical" evidence="12">
    <location>
        <begin position="406"/>
        <end position="428"/>
    </location>
</feature>
<comment type="subcellular location">
    <subcellularLocation>
        <location evidence="1">Membrane</location>
        <topology evidence="1">Multi-pass membrane protein</topology>
    </subcellularLocation>
</comment>
<reference evidence="14" key="1">
    <citation type="submission" date="2019-12" db="UniProtKB">
        <authorList>
            <consortium name="WormBaseParasite"/>
        </authorList>
    </citation>
    <scope>IDENTIFICATION</scope>
</reference>
<feature type="transmembrane region" description="Helical" evidence="12">
    <location>
        <begin position="449"/>
        <end position="473"/>
    </location>
</feature>
<evidence type="ECO:0000313" key="13">
    <source>
        <dbReference type="Proteomes" id="UP000046395"/>
    </source>
</evidence>
<keyword evidence="9" id="KW-0479">Metal-binding</keyword>
<dbReference type="PANTHER" id="PTHR11616">
    <property type="entry name" value="SODIUM/CHLORIDE DEPENDENT TRANSPORTER"/>
    <property type="match status" value="1"/>
</dbReference>
<keyword evidence="9" id="KW-0915">Sodium</keyword>
<dbReference type="AlphaFoldDB" id="A0A5S6QRV9"/>
<protein>
    <submittedName>
        <fullName evidence="14">Transporter</fullName>
    </submittedName>
</protein>
<dbReference type="InterPro" id="IPR000175">
    <property type="entry name" value="Na/ntran_symport"/>
</dbReference>
<feature type="transmembrane region" description="Helical" evidence="12">
    <location>
        <begin position="521"/>
        <end position="542"/>
    </location>
</feature>
<evidence type="ECO:0000256" key="8">
    <source>
        <dbReference type="ARBA" id="ARBA00023180"/>
    </source>
</evidence>
<dbReference type="GO" id="GO:0015179">
    <property type="term" value="F:L-amino acid transmembrane transporter activity"/>
    <property type="evidence" value="ECO:0007669"/>
    <property type="project" value="TreeGrafter"/>
</dbReference>
<dbReference type="GO" id="GO:0046872">
    <property type="term" value="F:metal ion binding"/>
    <property type="evidence" value="ECO:0007669"/>
    <property type="project" value="UniProtKB-KW"/>
</dbReference>
<dbReference type="PANTHER" id="PTHR11616:SF321">
    <property type="entry name" value="SODIUM-DEPENDENT NUTRIENT AMINO ACID TRANSPORTER 1-RELATED"/>
    <property type="match status" value="1"/>
</dbReference>
<dbReference type="PRINTS" id="PR00176">
    <property type="entry name" value="NANEUSMPORT"/>
</dbReference>
<dbReference type="WBParaSite" id="TMUE_2000009970.1">
    <property type="protein sequence ID" value="TMUE_2000009970.1"/>
    <property type="gene ID" value="WBGene00294397"/>
</dbReference>
<feature type="transmembrane region" description="Helical" evidence="12">
    <location>
        <begin position="236"/>
        <end position="256"/>
    </location>
</feature>
<keyword evidence="7 12" id="KW-0472">Membrane</keyword>
<dbReference type="GO" id="GO:0089718">
    <property type="term" value="P:amino acid import across plasma membrane"/>
    <property type="evidence" value="ECO:0007669"/>
    <property type="project" value="TreeGrafter"/>
</dbReference>
<accession>A0A5S6QRV9</accession>
<keyword evidence="4 12" id="KW-0812">Transmembrane</keyword>
<feature type="transmembrane region" description="Helical" evidence="12">
    <location>
        <begin position="562"/>
        <end position="585"/>
    </location>
</feature>
<evidence type="ECO:0000256" key="9">
    <source>
        <dbReference type="PIRSR" id="PIRSR600175-1"/>
    </source>
</evidence>
<dbReference type="InterPro" id="IPR037272">
    <property type="entry name" value="SNS_sf"/>
</dbReference>
<evidence type="ECO:0000256" key="5">
    <source>
        <dbReference type="ARBA" id="ARBA00022847"/>
    </source>
</evidence>
<dbReference type="SUPFAM" id="SSF161070">
    <property type="entry name" value="SNF-like"/>
    <property type="match status" value="1"/>
</dbReference>
<dbReference type="STRING" id="70415.A0A5S6QRV9"/>
<keyword evidence="8" id="KW-0325">Glycoprotein</keyword>
<feature type="region of interest" description="Disordered" evidence="11">
    <location>
        <begin position="1"/>
        <end position="21"/>
    </location>
</feature>
<evidence type="ECO:0000256" key="6">
    <source>
        <dbReference type="ARBA" id="ARBA00022989"/>
    </source>
</evidence>
<feature type="disulfide bond" evidence="10">
    <location>
        <begin position="162"/>
        <end position="171"/>
    </location>
</feature>
<evidence type="ECO:0000256" key="11">
    <source>
        <dbReference type="SAM" id="MobiDB-lite"/>
    </source>
</evidence>
<comment type="similarity">
    <text evidence="2">Belongs to the sodium:neurotransmitter symporter (SNF) (TC 2.A.22) family.</text>
</comment>
<evidence type="ECO:0000256" key="2">
    <source>
        <dbReference type="ARBA" id="ARBA00006459"/>
    </source>
</evidence>
<dbReference type="Proteomes" id="UP000046395">
    <property type="component" value="Unassembled WGS sequence"/>
</dbReference>
<feature type="binding site" evidence="9">
    <location>
        <position position="57"/>
    </location>
    <ligand>
        <name>Na(+)</name>
        <dbReference type="ChEBI" id="CHEBI:29101"/>
        <label>1</label>
    </ligand>
</feature>
<feature type="binding site" evidence="9">
    <location>
        <position position="321"/>
    </location>
    <ligand>
        <name>Na(+)</name>
        <dbReference type="ChEBI" id="CHEBI:29101"/>
        <label>1</label>
    </ligand>
</feature>
<feature type="transmembrane region" description="Helical" evidence="12">
    <location>
        <begin position="119"/>
        <end position="137"/>
    </location>
</feature>
<keyword evidence="13" id="KW-1185">Reference proteome</keyword>
<evidence type="ECO:0000256" key="10">
    <source>
        <dbReference type="PIRSR" id="PIRSR600175-2"/>
    </source>
</evidence>
<evidence type="ECO:0000256" key="1">
    <source>
        <dbReference type="ARBA" id="ARBA00004141"/>
    </source>
</evidence>
<evidence type="ECO:0000313" key="14">
    <source>
        <dbReference type="WBParaSite" id="TMUE_2000009970.1"/>
    </source>
</evidence>
<name>A0A5S6QRV9_TRIMR</name>
<keyword evidence="5" id="KW-0769">Symport</keyword>
<evidence type="ECO:0000256" key="4">
    <source>
        <dbReference type="ARBA" id="ARBA00022692"/>
    </source>
</evidence>
<evidence type="ECO:0000256" key="7">
    <source>
        <dbReference type="ARBA" id="ARBA00023136"/>
    </source>
</evidence>
<evidence type="ECO:0000256" key="12">
    <source>
        <dbReference type="SAM" id="Phobius"/>
    </source>
</evidence>
<dbReference type="PROSITE" id="PS50267">
    <property type="entry name" value="NA_NEUROTRAN_SYMP_3"/>
    <property type="match status" value="1"/>
</dbReference>